<evidence type="ECO:0000256" key="7">
    <source>
        <dbReference type="SAM" id="Phobius"/>
    </source>
</evidence>
<evidence type="ECO:0000256" key="3">
    <source>
        <dbReference type="ARBA" id="ARBA00022692"/>
    </source>
</evidence>
<feature type="chain" id="PRO_5017265890" description="Flagellar protein" evidence="8">
    <location>
        <begin position="27"/>
        <end position="215"/>
    </location>
</feature>
<reference evidence="9 10" key="1">
    <citation type="journal article" date="2017" name="ISME J.">
        <title>Energy and carbon metabolisms in a deep terrestrial subsurface fluid microbial community.</title>
        <authorList>
            <person name="Momper L."/>
            <person name="Jungbluth S.P."/>
            <person name="Lee M.D."/>
            <person name="Amend J.P."/>
        </authorList>
    </citation>
    <scope>NUCLEOTIDE SEQUENCE [LARGE SCALE GENOMIC DNA]</scope>
    <source>
        <strain evidence="9">SURF_5</strain>
    </source>
</reference>
<accession>A0A3A4MY55</accession>
<organism evidence="9 10">
    <name type="scientific">Abyssobacteria bacterium (strain SURF_5)</name>
    <dbReference type="NCBI Taxonomy" id="2093360"/>
    <lineage>
        <taxon>Bacteria</taxon>
        <taxon>Pseudomonadati</taxon>
        <taxon>Candidatus Hydrogenedentota</taxon>
        <taxon>Candidatus Abyssobacteria</taxon>
    </lineage>
</organism>
<evidence type="ECO:0000256" key="2">
    <source>
        <dbReference type="ARBA" id="ARBA00022475"/>
    </source>
</evidence>
<dbReference type="EMBL" id="QZKU01000139">
    <property type="protein sequence ID" value="RJP14983.1"/>
    <property type="molecule type" value="Genomic_DNA"/>
</dbReference>
<dbReference type="Proteomes" id="UP000265882">
    <property type="component" value="Unassembled WGS sequence"/>
</dbReference>
<dbReference type="AlphaFoldDB" id="A0A3A4MY55"/>
<keyword evidence="5 7" id="KW-0472">Membrane</keyword>
<evidence type="ECO:0000256" key="1">
    <source>
        <dbReference type="ARBA" id="ARBA00004236"/>
    </source>
</evidence>
<keyword evidence="3 7" id="KW-0812">Transmembrane</keyword>
<keyword evidence="4 7" id="KW-1133">Transmembrane helix</keyword>
<evidence type="ECO:0000313" key="10">
    <source>
        <dbReference type="Proteomes" id="UP000265882"/>
    </source>
</evidence>
<gene>
    <name evidence="9" type="ORF">C4520_20645</name>
</gene>
<feature type="region of interest" description="Disordered" evidence="6">
    <location>
        <begin position="28"/>
        <end position="50"/>
    </location>
</feature>
<name>A0A3A4MY55_ABYX5</name>
<dbReference type="Pfam" id="PF04347">
    <property type="entry name" value="FliO"/>
    <property type="match status" value="1"/>
</dbReference>
<keyword evidence="8" id="KW-0732">Signal</keyword>
<feature type="signal peptide" evidence="8">
    <location>
        <begin position="1"/>
        <end position="26"/>
    </location>
</feature>
<comment type="subcellular location">
    <subcellularLocation>
        <location evidence="1">Cell membrane</location>
    </subcellularLocation>
</comment>
<keyword evidence="2" id="KW-1003">Cell membrane</keyword>
<comment type="caution">
    <text evidence="9">The sequence shown here is derived from an EMBL/GenBank/DDBJ whole genome shotgun (WGS) entry which is preliminary data.</text>
</comment>
<dbReference type="GO" id="GO:0044781">
    <property type="term" value="P:bacterial-type flagellum organization"/>
    <property type="evidence" value="ECO:0007669"/>
    <property type="project" value="InterPro"/>
</dbReference>
<protein>
    <recommendedName>
        <fullName evidence="11">Flagellar protein</fullName>
    </recommendedName>
</protein>
<dbReference type="GO" id="GO:0016020">
    <property type="term" value="C:membrane"/>
    <property type="evidence" value="ECO:0007669"/>
    <property type="project" value="InterPro"/>
</dbReference>
<proteinExistence type="predicted"/>
<dbReference type="InterPro" id="IPR022781">
    <property type="entry name" value="Flagellar_biosynth_FliO"/>
</dbReference>
<evidence type="ECO:0000256" key="4">
    <source>
        <dbReference type="ARBA" id="ARBA00022989"/>
    </source>
</evidence>
<feature type="transmembrane region" description="Helical" evidence="7">
    <location>
        <begin position="66"/>
        <end position="87"/>
    </location>
</feature>
<evidence type="ECO:0000256" key="5">
    <source>
        <dbReference type="ARBA" id="ARBA00023136"/>
    </source>
</evidence>
<evidence type="ECO:0000256" key="8">
    <source>
        <dbReference type="SAM" id="SignalP"/>
    </source>
</evidence>
<evidence type="ECO:0000256" key="6">
    <source>
        <dbReference type="SAM" id="MobiDB-lite"/>
    </source>
</evidence>
<evidence type="ECO:0000313" key="9">
    <source>
        <dbReference type="EMBL" id="RJP14983.1"/>
    </source>
</evidence>
<sequence>MARKACLVLLAVLMILIPAVSTRAGAEEASPANVSPPASEPEDNGAGYLPYSEPSPFGTGGMLGSITRTIFSLVIVLGLLYVALWGLKKISANSPVTASGGSIRIVGRVYLNPKSVIHFVRLVDELLVIGTSSGNIALLSTVKDAAQIEQIESALKGSHPMASGKLFSRFFQKSLLGFQQQTQKDDPAFDDRLRALDDQIGRLKGLSRKRRSSEE</sequence>
<evidence type="ECO:0008006" key="11">
    <source>
        <dbReference type="Google" id="ProtNLM"/>
    </source>
</evidence>